<evidence type="ECO:0000256" key="6">
    <source>
        <dbReference type="RuleBase" id="RU367008"/>
    </source>
</evidence>
<name>A0ABZ2AVV7_9TREE</name>
<feature type="transmembrane region" description="Helical" evidence="6">
    <location>
        <begin position="29"/>
        <end position="49"/>
    </location>
</feature>
<dbReference type="InterPro" id="IPR007915">
    <property type="entry name" value="TMEM258/Ost5"/>
</dbReference>
<reference evidence="7 8" key="1">
    <citation type="submission" date="2024-01" db="EMBL/GenBank/DDBJ databases">
        <title>Comparative genomics of Cryptococcus and Kwoniella reveals pathogenesis evolution and contrasting modes of karyotype evolution via chromosome fusion or intercentromeric recombination.</title>
        <authorList>
            <person name="Coelho M.A."/>
            <person name="David-Palma M."/>
            <person name="Shea T."/>
            <person name="Bowers K."/>
            <person name="McGinley-Smith S."/>
            <person name="Mohammad A.W."/>
            <person name="Gnirke A."/>
            <person name="Yurkov A.M."/>
            <person name="Nowrousian M."/>
            <person name="Sun S."/>
            <person name="Cuomo C.A."/>
            <person name="Heitman J."/>
        </authorList>
    </citation>
    <scope>NUCLEOTIDE SEQUENCE [LARGE SCALE GENOMIC DNA]</scope>
    <source>
        <strain evidence="7 8">7685027</strain>
    </source>
</reference>
<keyword evidence="5 6" id="KW-0472">Membrane</keyword>
<accession>A0ABZ2AVV7</accession>
<comment type="subunit">
    <text evidence="6">Component of the oligosaccharyltransferase (OST) complex.</text>
</comment>
<dbReference type="EMBL" id="CP143811">
    <property type="protein sequence ID" value="WVO22685.1"/>
    <property type="molecule type" value="Genomic_DNA"/>
</dbReference>
<protein>
    <recommendedName>
        <fullName evidence="6">Dolichyl-diphosphooligosaccharide-protein glycosyltransferase subunit OST5</fullName>
    </recommendedName>
</protein>
<comment type="similarity">
    <text evidence="2 6">Belongs to the OST5 family.</text>
</comment>
<dbReference type="RefSeq" id="XP_064721924.1">
    <property type="nucleotide sequence ID" value="XM_064865852.1"/>
</dbReference>
<evidence type="ECO:0000313" key="8">
    <source>
        <dbReference type="Proteomes" id="UP001432216"/>
    </source>
</evidence>
<dbReference type="GeneID" id="89990788"/>
<gene>
    <name evidence="7" type="ORF">IAS62_004016</name>
</gene>
<evidence type="ECO:0000256" key="2">
    <source>
        <dbReference type="ARBA" id="ARBA00009825"/>
    </source>
</evidence>
<evidence type="ECO:0000313" key="7">
    <source>
        <dbReference type="EMBL" id="WVO22685.1"/>
    </source>
</evidence>
<evidence type="ECO:0000256" key="1">
    <source>
        <dbReference type="ARBA" id="ARBA00004141"/>
    </source>
</evidence>
<evidence type="ECO:0000256" key="4">
    <source>
        <dbReference type="ARBA" id="ARBA00022989"/>
    </source>
</evidence>
<dbReference type="Pfam" id="PF05251">
    <property type="entry name" value="Ost5"/>
    <property type="match status" value="1"/>
</dbReference>
<keyword evidence="3 6" id="KW-0812">Transmembrane</keyword>
<comment type="subcellular location">
    <subcellularLocation>
        <location evidence="1 6">Membrane</location>
        <topology evidence="1 6">Multi-pass membrane protein</topology>
    </subcellularLocation>
</comment>
<evidence type="ECO:0000256" key="3">
    <source>
        <dbReference type="ARBA" id="ARBA00022692"/>
    </source>
</evidence>
<proteinExistence type="inferred from homology"/>
<evidence type="ECO:0000256" key="5">
    <source>
        <dbReference type="ARBA" id="ARBA00023136"/>
    </source>
</evidence>
<sequence length="86" mass="9242">MFSMSSSYTSVKSLHNSLPSFHPRIPVSALPSIAFLSLLGFFGLTFMFTTLPKSRLPFTEIATVFIASSLAGMGVVALFCTVGVYV</sequence>
<organism evidence="7 8">
    <name type="scientific">Cryptococcus decagattii</name>
    <dbReference type="NCBI Taxonomy" id="1859122"/>
    <lineage>
        <taxon>Eukaryota</taxon>
        <taxon>Fungi</taxon>
        <taxon>Dikarya</taxon>
        <taxon>Basidiomycota</taxon>
        <taxon>Agaricomycotina</taxon>
        <taxon>Tremellomycetes</taxon>
        <taxon>Tremellales</taxon>
        <taxon>Cryptococcaceae</taxon>
        <taxon>Cryptococcus</taxon>
        <taxon>Cryptococcus gattii species complex</taxon>
    </lineage>
</organism>
<keyword evidence="8" id="KW-1185">Reference proteome</keyword>
<feature type="transmembrane region" description="Helical" evidence="6">
    <location>
        <begin position="61"/>
        <end position="85"/>
    </location>
</feature>
<keyword evidence="4 6" id="KW-1133">Transmembrane helix</keyword>
<comment type="function">
    <text evidence="6">Subunit of the oligosaccharyl transferase (OST) complex that catalyzes the initial transfer of a defined glycan (Glc(3)Man(9)GlcNAc(2) in eukaryotes) from the lipid carrier dolichol-pyrophosphate to an asparagine residue within an Asn-X-Ser/Thr consensus motif in nascent polypeptide chains, the first step in protein N-glycosylation. N-glycosylation occurs cotranslationally and the complex associates with the Sec61 complex at the channel-forming translocon complex that mediates protein translocation across the endoplasmic reticulum (ER). All subunits are required for a maximal enzyme activity.</text>
</comment>
<dbReference type="Proteomes" id="UP001432216">
    <property type="component" value="Chromosome 6"/>
</dbReference>